<evidence type="ECO:0000259" key="5">
    <source>
        <dbReference type="SMART" id="SM00470"/>
    </source>
</evidence>
<keyword evidence="1" id="KW-0489">Methyltransferase</keyword>
<accession>A0A109J4G3</accession>
<dbReference type="AlphaFoldDB" id="A0A109J4G3"/>
<dbReference type="InterPro" id="IPR003115">
    <property type="entry name" value="ParB_N"/>
</dbReference>
<dbReference type="GO" id="GO:0032259">
    <property type="term" value="P:methylation"/>
    <property type="evidence" value="ECO:0007669"/>
    <property type="project" value="UniProtKB-KW"/>
</dbReference>
<dbReference type="EMBL" id="LNCD01000137">
    <property type="protein sequence ID" value="KWV42177.1"/>
    <property type="molecule type" value="Genomic_DNA"/>
</dbReference>
<dbReference type="InterPro" id="IPR036086">
    <property type="entry name" value="ParB/Sulfiredoxin_sf"/>
</dbReference>
<comment type="similarity">
    <text evidence="4">Belongs to the MT-A70-like family.</text>
</comment>
<keyword evidence="7" id="KW-1185">Reference proteome</keyword>
<reference evidence="6 7" key="1">
    <citation type="submission" date="2015-11" db="EMBL/GenBank/DDBJ databases">
        <title>Draft Genome Sequence of the Strain BR 10423 (Rhizobium sp.) isolated from nodules of Mimosa pudica.</title>
        <authorList>
            <person name="Barauna A.C."/>
            <person name="Zilli J.E."/>
            <person name="Simoes-Araujo J.L."/>
            <person name="Reis V.M."/>
            <person name="James E.K."/>
            <person name="Reis F.B.Jr."/>
            <person name="Rouws L.F."/>
            <person name="Passos S.R."/>
            <person name="Gois S.R."/>
        </authorList>
    </citation>
    <scope>NUCLEOTIDE SEQUENCE [LARGE SCALE GENOMIC DNA]</scope>
    <source>
        <strain evidence="6 7">BR10423</strain>
    </source>
</reference>
<dbReference type="InterPro" id="IPR007757">
    <property type="entry name" value="MT-A70-like"/>
</dbReference>
<evidence type="ECO:0000256" key="1">
    <source>
        <dbReference type="ARBA" id="ARBA00022603"/>
    </source>
</evidence>
<dbReference type="Pfam" id="PF02195">
    <property type="entry name" value="ParB_N"/>
    <property type="match status" value="1"/>
</dbReference>
<dbReference type="InterPro" id="IPR029063">
    <property type="entry name" value="SAM-dependent_MTases_sf"/>
</dbReference>
<organism evidence="6 7">
    <name type="scientific">Rhizobium altiplani</name>
    <dbReference type="NCBI Taxonomy" id="1864509"/>
    <lineage>
        <taxon>Bacteria</taxon>
        <taxon>Pseudomonadati</taxon>
        <taxon>Pseudomonadota</taxon>
        <taxon>Alphaproteobacteria</taxon>
        <taxon>Hyphomicrobiales</taxon>
        <taxon>Rhizobiaceae</taxon>
        <taxon>Rhizobium/Agrobacterium group</taxon>
        <taxon>Rhizobium</taxon>
    </lineage>
</organism>
<dbReference type="SUPFAM" id="SSF53335">
    <property type="entry name" value="S-adenosyl-L-methionine-dependent methyltransferases"/>
    <property type="match status" value="1"/>
</dbReference>
<evidence type="ECO:0000256" key="2">
    <source>
        <dbReference type="ARBA" id="ARBA00022679"/>
    </source>
</evidence>
<feature type="domain" description="ParB-like N-terminal" evidence="5">
    <location>
        <begin position="70"/>
        <end position="159"/>
    </location>
</feature>
<dbReference type="PROSITE" id="PS51143">
    <property type="entry name" value="MT_A70"/>
    <property type="match status" value="1"/>
</dbReference>
<dbReference type="Gene3D" id="3.40.50.150">
    <property type="entry name" value="Vaccinia Virus protein VP39"/>
    <property type="match status" value="1"/>
</dbReference>
<name>A0A109J4G3_9HYPH</name>
<protein>
    <recommendedName>
        <fullName evidence="5">ParB-like N-terminal domain-containing protein</fullName>
    </recommendedName>
</protein>
<dbReference type="CDD" id="cd16409">
    <property type="entry name" value="ParB_N_like"/>
    <property type="match status" value="1"/>
</dbReference>
<gene>
    <name evidence="6" type="ORF">AS026_21110</name>
</gene>
<keyword evidence="3" id="KW-0949">S-adenosyl-L-methionine</keyword>
<evidence type="ECO:0000313" key="6">
    <source>
        <dbReference type="EMBL" id="KWV42177.1"/>
    </source>
</evidence>
<evidence type="ECO:0000256" key="4">
    <source>
        <dbReference type="PROSITE-ProRule" id="PRU00489"/>
    </source>
</evidence>
<sequence>MLDEALRAGVYRSTVGAERQACAALNVKRLLSRDKGDADTWYPTDLARKQVAKANPSPDQNDQAAKPGVTIRRIDSIDSDGRLRIVDRATVEVIKASIRERGLQTPITVQGTIDDARVKLGAGKHRLEAMRELGETWIECFHRDVDDLDRELWEIDENLCRAELTPADRALFVARRKEIYLLKHPETGAGGDRKSKRQAVGLIEAPTTFAVATAVATGRDRRTVERDASRGEKIVDMALHLIRGTRLDSGAFLDRLKHVAEDKQVLYAEAALADEKRKAAEVKENRRRQQEVRHAVRLAHMAHVASSGAATAGKVGHKFPIIYADPPWKFSTRSEVTGGDRSASNHYPTMTTHEICALWEQIGSPAKQDAVLFLWATNPMLPDGLQVMSAWGFTYVHHWIWDKEIAGNGYWGRDRHELLLIGRRGNPAAPLPGSQPHTVHREAKGRHSAKPAFFAETIERLYPDMPRLEMFCRDPRPGWTAWGFEAAAESEVA</sequence>
<dbReference type="PANTHER" id="PTHR12829">
    <property type="entry name" value="N6-ADENOSINE-METHYLTRANSFERASE"/>
    <property type="match status" value="1"/>
</dbReference>
<dbReference type="Proteomes" id="UP000068164">
    <property type="component" value="Unassembled WGS sequence"/>
</dbReference>
<evidence type="ECO:0000256" key="3">
    <source>
        <dbReference type="ARBA" id="ARBA00022691"/>
    </source>
</evidence>
<evidence type="ECO:0000313" key="7">
    <source>
        <dbReference type="Proteomes" id="UP000068164"/>
    </source>
</evidence>
<proteinExistence type="inferred from homology"/>
<comment type="caution">
    <text evidence="6">The sequence shown here is derived from an EMBL/GenBank/DDBJ whole genome shotgun (WGS) entry which is preliminary data.</text>
</comment>
<dbReference type="PANTHER" id="PTHR12829:SF7">
    <property type="entry name" value="N6-ADENOSINE-METHYLTRANSFERASE CATALYTIC SUBUNIT"/>
    <property type="match status" value="1"/>
</dbReference>
<dbReference type="SUPFAM" id="SSF110849">
    <property type="entry name" value="ParB/Sulfiredoxin"/>
    <property type="match status" value="1"/>
</dbReference>
<dbReference type="Pfam" id="PF05063">
    <property type="entry name" value="MT-A70"/>
    <property type="match status" value="1"/>
</dbReference>
<dbReference type="SMART" id="SM00470">
    <property type="entry name" value="ParB"/>
    <property type="match status" value="1"/>
</dbReference>
<keyword evidence="2" id="KW-0808">Transferase</keyword>
<dbReference type="Gene3D" id="3.90.1530.10">
    <property type="entry name" value="Conserved hypothetical protein from pyrococcus furiosus pfu- 392566-001, ParB domain"/>
    <property type="match status" value="1"/>
</dbReference>
<dbReference type="GO" id="GO:0008168">
    <property type="term" value="F:methyltransferase activity"/>
    <property type="evidence" value="ECO:0007669"/>
    <property type="project" value="UniProtKB-KW"/>
</dbReference>